<comment type="caution">
    <text evidence="2">The sequence shown here is derived from an EMBL/GenBank/DDBJ whole genome shotgun (WGS) entry which is preliminary data.</text>
</comment>
<feature type="signal peptide" evidence="1">
    <location>
        <begin position="1"/>
        <end position="23"/>
    </location>
</feature>
<keyword evidence="3" id="KW-1185">Reference proteome</keyword>
<proteinExistence type="predicted"/>
<gene>
    <name evidence="2" type="ORF">MKW98_012528</name>
</gene>
<evidence type="ECO:0000313" key="2">
    <source>
        <dbReference type="EMBL" id="KAI3932557.1"/>
    </source>
</evidence>
<dbReference type="AlphaFoldDB" id="A0AAD4XM98"/>
<keyword evidence="1" id="KW-0732">Signal</keyword>
<accession>A0AAD4XM98</accession>
<feature type="chain" id="PRO_5042005102" evidence="1">
    <location>
        <begin position="24"/>
        <end position="186"/>
    </location>
</feature>
<dbReference type="EMBL" id="JAJJMB010006998">
    <property type="protein sequence ID" value="KAI3932557.1"/>
    <property type="molecule type" value="Genomic_DNA"/>
</dbReference>
<evidence type="ECO:0000313" key="3">
    <source>
        <dbReference type="Proteomes" id="UP001202328"/>
    </source>
</evidence>
<dbReference type="Proteomes" id="UP001202328">
    <property type="component" value="Unassembled WGS sequence"/>
</dbReference>
<name>A0AAD4XM98_9MAGN</name>
<sequence length="186" mass="21585">MKENICCVLLLTNLFTFLPPSHLSSEHFLYWTVLGRVLTLDLTFYRNCQNVSFPYLTTFFSISYALELLRFREAGAEVAIKDLKKRWERKNQTVDNLFGKVDSSKSCSGYSMSDLKELDFTANLLSEWKDIRHSENPFTGTSKGGIPRFMLIARLAKFEILNGIEVRIREEKESEIRELKLTKVLL</sequence>
<evidence type="ECO:0000256" key="1">
    <source>
        <dbReference type="SAM" id="SignalP"/>
    </source>
</evidence>
<organism evidence="2 3">
    <name type="scientific">Papaver atlanticum</name>
    <dbReference type="NCBI Taxonomy" id="357466"/>
    <lineage>
        <taxon>Eukaryota</taxon>
        <taxon>Viridiplantae</taxon>
        <taxon>Streptophyta</taxon>
        <taxon>Embryophyta</taxon>
        <taxon>Tracheophyta</taxon>
        <taxon>Spermatophyta</taxon>
        <taxon>Magnoliopsida</taxon>
        <taxon>Ranunculales</taxon>
        <taxon>Papaveraceae</taxon>
        <taxon>Papaveroideae</taxon>
        <taxon>Papaver</taxon>
    </lineage>
</organism>
<protein>
    <submittedName>
        <fullName evidence="2">Uncharacterized protein</fullName>
    </submittedName>
</protein>
<reference evidence="2" key="1">
    <citation type="submission" date="2022-04" db="EMBL/GenBank/DDBJ databases">
        <title>A functionally conserved STORR gene fusion in Papaver species that diverged 16.8 million years ago.</title>
        <authorList>
            <person name="Catania T."/>
        </authorList>
    </citation>
    <scope>NUCLEOTIDE SEQUENCE</scope>
    <source>
        <strain evidence="2">S-188037</strain>
    </source>
</reference>